<keyword evidence="3" id="KW-0804">Transcription</keyword>
<proteinExistence type="predicted"/>
<keyword evidence="6" id="KW-1185">Reference proteome</keyword>
<gene>
    <name evidence="5" type="ORF">V2V91_00025</name>
</gene>
<dbReference type="Pfam" id="PF00392">
    <property type="entry name" value="GntR"/>
    <property type="match status" value="1"/>
</dbReference>
<evidence type="ECO:0000256" key="2">
    <source>
        <dbReference type="ARBA" id="ARBA00023125"/>
    </source>
</evidence>
<evidence type="ECO:0000256" key="1">
    <source>
        <dbReference type="ARBA" id="ARBA00023015"/>
    </source>
</evidence>
<comment type="caution">
    <text evidence="5">The sequence shown here is derived from an EMBL/GenBank/DDBJ whole genome shotgun (WGS) entry which is preliminary data.</text>
</comment>
<evidence type="ECO:0000256" key="3">
    <source>
        <dbReference type="ARBA" id="ARBA00023163"/>
    </source>
</evidence>
<evidence type="ECO:0000259" key="4">
    <source>
        <dbReference type="PROSITE" id="PS50949"/>
    </source>
</evidence>
<organism evidence="5 6">
    <name type="scientific">Microbacterium schleiferi</name>
    <dbReference type="NCBI Taxonomy" id="69362"/>
    <lineage>
        <taxon>Bacteria</taxon>
        <taxon>Bacillati</taxon>
        <taxon>Actinomycetota</taxon>
        <taxon>Actinomycetes</taxon>
        <taxon>Micrococcales</taxon>
        <taxon>Microbacteriaceae</taxon>
        <taxon>Microbacterium</taxon>
    </lineage>
</organism>
<dbReference type="Proteomes" id="UP001351900">
    <property type="component" value="Unassembled WGS sequence"/>
</dbReference>
<evidence type="ECO:0000313" key="5">
    <source>
        <dbReference type="EMBL" id="MEF2253520.1"/>
    </source>
</evidence>
<dbReference type="Pfam" id="PF07729">
    <property type="entry name" value="FCD"/>
    <property type="match status" value="1"/>
</dbReference>
<dbReference type="EMBL" id="JAZHOV010000001">
    <property type="protein sequence ID" value="MEF2253520.1"/>
    <property type="molecule type" value="Genomic_DNA"/>
</dbReference>
<keyword evidence="1" id="KW-0805">Transcription regulation</keyword>
<dbReference type="InterPro" id="IPR011711">
    <property type="entry name" value="GntR_C"/>
</dbReference>
<dbReference type="InterPro" id="IPR000524">
    <property type="entry name" value="Tscrpt_reg_HTH_GntR"/>
</dbReference>
<dbReference type="InterPro" id="IPR036390">
    <property type="entry name" value="WH_DNA-bd_sf"/>
</dbReference>
<dbReference type="RefSeq" id="WP_331790321.1">
    <property type="nucleotide sequence ID" value="NZ_BAAAUO010000003.1"/>
</dbReference>
<keyword evidence="2" id="KW-0238">DNA-binding</keyword>
<dbReference type="InterPro" id="IPR008920">
    <property type="entry name" value="TF_FadR/GntR_C"/>
</dbReference>
<dbReference type="Gene3D" id="1.10.10.10">
    <property type="entry name" value="Winged helix-like DNA-binding domain superfamily/Winged helix DNA-binding domain"/>
    <property type="match status" value="1"/>
</dbReference>
<dbReference type="SUPFAM" id="SSF48008">
    <property type="entry name" value="GntR ligand-binding domain-like"/>
    <property type="match status" value="1"/>
</dbReference>
<name>A0ABU7V1L0_9MICO</name>
<protein>
    <submittedName>
        <fullName evidence="5">GntR family transcriptional regulator</fullName>
    </submittedName>
</protein>
<reference evidence="5 6" key="1">
    <citation type="submission" date="2024-01" db="EMBL/GenBank/DDBJ databases">
        <title>the genome sequence of strain Microbacterium schleiferi NBRC 15075.</title>
        <authorList>
            <person name="Ding Y."/>
            <person name="Zhang G."/>
        </authorList>
    </citation>
    <scope>NUCLEOTIDE SEQUENCE [LARGE SCALE GENOMIC DNA]</scope>
    <source>
        <strain evidence="5 6">NBRC 15075</strain>
    </source>
</reference>
<dbReference type="Gene3D" id="1.20.120.530">
    <property type="entry name" value="GntR ligand-binding domain-like"/>
    <property type="match status" value="1"/>
</dbReference>
<feature type="domain" description="HTH gntR-type" evidence="4">
    <location>
        <begin position="12"/>
        <end position="79"/>
    </location>
</feature>
<dbReference type="PANTHER" id="PTHR43537">
    <property type="entry name" value="TRANSCRIPTIONAL REGULATOR, GNTR FAMILY"/>
    <property type="match status" value="1"/>
</dbReference>
<dbReference type="SMART" id="SM00345">
    <property type="entry name" value="HTH_GNTR"/>
    <property type="match status" value="1"/>
</dbReference>
<sequence length="226" mass="24439">MSPRRRDSAPGPTQAAALAEALRASILSGELGLDAPLREEHLAERYGASRHTVRAALQALAAERLVTIAPYRGARVANLDDDAVDALQALRGALETEAVRQVSAECGARWPEEVTRPAREAIDRLALAEASGDWLATTRTHAEVHRVIVDAAASPRITQAYRQLESEILLLLTHIRPDYPPGSLAEEHRAYLDEVQRTGGEAVRAHLAHSAALIRAARPRAGTDEP</sequence>
<accession>A0ABU7V1L0</accession>
<dbReference type="PROSITE" id="PS50949">
    <property type="entry name" value="HTH_GNTR"/>
    <property type="match status" value="1"/>
</dbReference>
<dbReference type="InterPro" id="IPR036388">
    <property type="entry name" value="WH-like_DNA-bd_sf"/>
</dbReference>
<dbReference type="SUPFAM" id="SSF46785">
    <property type="entry name" value="Winged helix' DNA-binding domain"/>
    <property type="match status" value="1"/>
</dbReference>
<dbReference type="PANTHER" id="PTHR43537:SF24">
    <property type="entry name" value="GLUCONATE OPERON TRANSCRIPTIONAL REPRESSOR"/>
    <property type="match status" value="1"/>
</dbReference>
<evidence type="ECO:0000313" key="6">
    <source>
        <dbReference type="Proteomes" id="UP001351900"/>
    </source>
</evidence>